<evidence type="ECO:0000313" key="3">
    <source>
        <dbReference type="Proteomes" id="UP000799324"/>
    </source>
</evidence>
<proteinExistence type="predicted"/>
<dbReference type="EMBL" id="MU004492">
    <property type="protein sequence ID" value="KAF2649431.1"/>
    <property type="molecule type" value="Genomic_DNA"/>
</dbReference>
<name>A0A6A6SR22_9PLEO</name>
<protein>
    <submittedName>
        <fullName evidence="2">Uncharacterized protein</fullName>
    </submittedName>
</protein>
<evidence type="ECO:0000313" key="2">
    <source>
        <dbReference type="EMBL" id="KAF2649431.1"/>
    </source>
</evidence>
<dbReference type="Proteomes" id="UP000799324">
    <property type="component" value="Unassembled WGS sequence"/>
</dbReference>
<organism evidence="2 3">
    <name type="scientific">Lophiostoma macrostomum CBS 122681</name>
    <dbReference type="NCBI Taxonomy" id="1314788"/>
    <lineage>
        <taxon>Eukaryota</taxon>
        <taxon>Fungi</taxon>
        <taxon>Dikarya</taxon>
        <taxon>Ascomycota</taxon>
        <taxon>Pezizomycotina</taxon>
        <taxon>Dothideomycetes</taxon>
        <taxon>Pleosporomycetidae</taxon>
        <taxon>Pleosporales</taxon>
        <taxon>Lophiostomataceae</taxon>
        <taxon>Lophiostoma</taxon>
    </lineage>
</organism>
<sequence>MPHFMSLKSRRIHLLLSVPHPSWCLPTYVIGHLSHHLLARSPSFDLHIFEIRPALRLPTIDFPVHVMCEEWDGRANIMPSGGAWGRAEVEVLSACGLFHQKKKAALFYTRRLLFAHSDPPAHSSALLLPFVNKSARRAAPHRDSPFFYPRTTTMSPDSETLPSRLQIPV</sequence>
<feature type="compositionally biased region" description="Polar residues" evidence="1">
    <location>
        <begin position="150"/>
        <end position="163"/>
    </location>
</feature>
<evidence type="ECO:0000256" key="1">
    <source>
        <dbReference type="SAM" id="MobiDB-lite"/>
    </source>
</evidence>
<dbReference type="AlphaFoldDB" id="A0A6A6SR22"/>
<gene>
    <name evidence="2" type="ORF">K491DRAFT_734664</name>
</gene>
<accession>A0A6A6SR22</accession>
<reference evidence="2" key="1">
    <citation type="journal article" date="2020" name="Stud. Mycol.">
        <title>101 Dothideomycetes genomes: a test case for predicting lifestyles and emergence of pathogens.</title>
        <authorList>
            <person name="Haridas S."/>
            <person name="Albert R."/>
            <person name="Binder M."/>
            <person name="Bloem J."/>
            <person name="Labutti K."/>
            <person name="Salamov A."/>
            <person name="Andreopoulos B."/>
            <person name="Baker S."/>
            <person name="Barry K."/>
            <person name="Bills G."/>
            <person name="Bluhm B."/>
            <person name="Cannon C."/>
            <person name="Castanera R."/>
            <person name="Culley D."/>
            <person name="Daum C."/>
            <person name="Ezra D."/>
            <person name="Gonzalez J."/>
            <person name="Henrissat B."/>
            <person name="Kuo A."/>
            <person name="Liang C."/>
            <person name="Lipzen A."/>
            <person name="Lutzoni F."/>
            <person name="Magnuson J."/>
            <person name="Mondo S."/>
            <person name="Nolan M."/>
            <person name="Ohm R."/>
            <person name="Pangilinan J."/>
            <person name="Park H.-J."/>
            <person name="Ramirez L."/>
            <person name="Alfaro M."/>
            <person name="Sun H."/>
            <person name="Tritt A."/>
            <person name="Yoshinaga Y."/>
            <person name="Zwiers L.-H."/>
            <person name="Turgeon B."/>
            <person name="Goodwin S."/>
            <person name="Spatafora J."/>
            <person name="Crous P."/>
            <person name="Grigoriev I."/>
        </authorList>
    </citation>
    <scope>NUCLEOTIDE SEQUENCE</scope>
    <source>
        <strain evidence="2">CBS 122681</strain>
    </source>
</reference>
<keyword evidence="3" id="KW-1185">Reference proteome</keyword>
<feature type="region of interest" description="Disordered" evidence="1">
    <location>
        <begin position="142"/>
        <end position="169"/>
    </location>
</feature>